<accession>A0A7G2CE66</accession>
<feature type="region of interest" description="Disordered" evidence="1">
    <location>
        <begin position="255"/>
        <end position="276"/>
    </location>
</feature>
<evidence type="ECO:0000256" key="1">
    <source>
        <dbReference type="SAM" id="MobiDB-lite"/>
    </source>
</evidence>
<keyword evidence="3" id="KW-1185">Reference proteome</keyword>
<feature type="compositionally biased region" description="Polar residues" evidence="1">
    <location>
        <begin position="413"/>
        <end position="427"/>
    </location>
</feature>
<evidence type="ECO:0000313" key="3">
    <source>
        <dbReference type="Proteomes" id="UP000515908"/>
    </source>
</evidence>
<gene>
    <name evidence="2" type="ORF">ADEAN_000472900</name>
</gene>
<dbReference type="EMBL" id="LR877152">
    <property type="protein sequence ID" value="CAD2217251.1"/>
    <property type="molecule type" value="Genomic_DNA"/>
</dbReference>
<name>A0A7G2CE66_9TRYP</name>
<evidence type="ECO:0000313" key="2">
    <source>
        <dbReference type="EMBL" id="CAD2217251.1"/>
    </source>
</evidence>
<feature type="compositionally biased region" description="Acidic residues" evidence="1">
    <location>
        <begin position="257"/>
        <end position="267"/>
    </location>
</feature>
<sequence>MRETRPWKRETKRRKRRQFLGPEGEKKRVEADGFRNRKGYYYRNHPVVVKEYELGKSVTRDTTNSTAKRKSQEKMDEDSLLFTNFIEDVVVRTQWCHPDIPQYYGAFTEKFVSEEEEEKALQEGLLWLSTHAREGDSNPIGRNGNASTTSSAIQSTATSLESLYKQSPVFAFSVTPLGKEEGISGERCEHKRYIDIGQYLFAGGDSLASGTEIRRRLWGGKNKKSNQYNSDYLRNTPRTALGLVMEDLSAELNLNSDSEEEDEMEHSEEDRSTLLTPSTHYQPLDRLLFSQGKKFTLVESIDITLQTADALQYMLLDKQKVPPEVSQMWMTISPSNVYVACVPAFADMDDGAGALEKGDIYSQLRTAGNSVVVFNDNDDDDLQRSGHQGSSVASFLVPTTTIALAPDGAPFADNTTGETNPLDSSPFGTPGKSQEDKGARSMVHQLHYIPIITRGTYAIKYNPPLFTNRPSAGIAPWRPHPCATSPPCYALGSLLLTLLTARPPTSPSGEPIRIPSHLPEQLVSFLRTATSTTSASPANANGTPPVSLTLAQFREQLWKHRIELQSCGAGDTTIKEGVPAQ</sequence>
<dbReference type="VEuPathDB" id="TriTrypDB:ADEAN_000472900"/>
<feature type="region of interest" description="Disordered" evidence="1">
    <location>
        <begin position="1"/>
        <end position="27"/>
    </location>
</feature>
<organism evidence="2 3">
    <name type="scientific">Angomonas deanei</name>
    <dbReference type="NCBI Taxonomy" id="59799"/>
    <lineage>
        <taxon>Eukaryota</taxon>
        <taxon>Discoba</taxon>
        <taxon>Euglenozoa</taxon>
        <taxon>Kinetoplastea</taxon>
        <taxon>Metakinetoplastina</taxon>
        <taxon>Trypanosomatida</taxon>
        <taxon>Trypanosomatidae</taxon>
        <taxon>Strigomonadinae</taxon>
        <taxon>Angomonas</taxon>
    </lineage>
</organism>
<feature type="region of interest" description="Disordered" evidence="1">
    <location>
        <begin position="407"/>
        <end position="437"/>
    </location>
</feature>
<dbReference type="Proteomes" id="UP000515908">
    <property type="component" value="Chromosome 08"/>
</dbReference>
<dbReference type="AlphaFoldDB" id="A0A7G2CE66"/>
<protein>
    <submittedName>
        <fullName evidence="2">Uncharacterized protein</fullName>
    </submittedName>
</protein>
<proteinExistence type="predicted"/>
<reference evidence="2 3" key="1">
    <citation type="submission" date="2020-08" db="EMBL/GenBank/DDBJ databases">
        <authorList>
            <person name="Newling K."/>
            <person name="Davey J."/>
            <person name="Forrester S."/>
        </authorList>
    </citation>
    <scope>NUCLEOTIDE SEQUENCE [LARGE SCALE GENOMIC DNA]</scope>
    <source>
        <strain evidence="3">Crithidia deanei Carvalho (ATCC PRA-265)</strain>
    </source>
</reference>